<comment type="subcellular location">
    <subcellularLocation>
        <location evidence="1">Endoplasmic reticulum membrane</location>
        <topology evidence="1">Single-pass membrane protein</topology>
    </subcellularLocation>
</comment>
<reference evidence="13" key="1">
    <citation type="journal article" date="2020" name="Fungal Divers.">
        <title>Resolving the Mortierellaceae phylogeny through synthesis of multi-gene phylogenetics and phylogenomics.</title>
        <authorList>
            <person name="Vandepol N."/>
            <person name="Liber J."/>
            <person name="Desiro A."/>
            <person name="Na H."/>
            <person name="Kennedy M."/>
            <person name="Barry K."/>
            <person name="Grigoriev I.V."/>
            <person name="Miller A.N."/>
            <person name="O'Donnell K."/>
            <person name="Stajich J.E."/>
            <person name="Bonito G."/>
        </authorList>
    </citation>
    <scope>NUCLEOTIDE SEQUENCE</scope>
    <source>
        <strain evidence="13">CK1249</strain>
    </source>
</reference>
<evidence type="ECO:0000256" key="9">
    <source>
        <dbReference type="ARBA" id="ARBA00022989"/>
    </source>
</evidence>
<organism evidence="13 14">
    <name type="scientific">Mortierella alpina</name>
    <name type="common">Oleaginous fungus</name>
    <name type="synonym">Mortierella renispora</name>
    <dbReference type="NCBI Taxonomy" id="64518"/>
    <lineage>
        <taxon>Eukaryota</taxon>
        <taxon>Fungi</taxon>
        <taxon>Fungi incertae sedis</taxon>
        <taxon>Mucoromycota</taxon>
        <taxon>Mortierellomycotina</taxon>
        <taxon>Mortierellomycetes</taxon>
        <taxon>Mortierellales</taxon>
        <taxon>Mortierellaceae</taxon>
        <taxon>Mortierella</taxon>
    </lineage>
</organism>
<keyword evidence="14" id="KW-1185">Reference proteome</keyword>
<evidence type="ECO:0000313" key="14">
    <source>
        <dbReference type="Proteomes" id="UP000738359"/>
    </source>
</evidence>
<dbReference type="PANTHER" id="PTHR13036">
    <property type="entry name" value="BETA1,4 MANNOSYLTRANSFERASE"/>
    <property type="match status" value="1"/>
</dbReference>
<evidence type="ECO:0000256" key="6">
    <source>
        <dbReference type="ARBA" id="ARBA00022679"/>
    </source>
</evidence>
<proteinExistence type="predicted"/>
<keyword evidence="9 12" id="KW-1133">Transmembrane helix</keyword>
<comment type="function">
    <text evidence="11">Participates in the formation of the lipid-linked precursor oligosaccharide for N-glycosylation. Involved in assembling the dolichol-pyrophosphate-GlcNAc(2)-Man(5) intermediate on the cytoplasmic surface of the ER.</text>
</comment>
<sequence>MDEFAELDREKLGYDKSNSIAIIIGLTFMVLFRFIGYLAAKPPKVAAIGKKSFCIVVLGDVGHSPRMLLHARSALSAGWRVDFIGYKGSSLPEDLENHPSIQFHYLTQLPRVSESMPRILYYLFAPIKALLLASQLFYVSMFNVSAPEVYLVQNPPAIPTLHVMQIVNWLKQRHLVIDWHNYGSSVVAQRLGKDSVFTKLVAFYERIWGYKATIHICVSRAMARELLYKFEKRGKVATLYDRPPEQFHRLETDEIHELLGELKLEKLVKEQSLNSSFLPTVGSNQTLLTEKKTVNGPATFRGDRPILIVSSTSWTADEDFQLLLTAAKQYDDLAKLENTGKATSTGKGKADVFPKLLFVITGKGPLKQHYEEVISKMDLENVVFVTTWLSPENYPRLLGSADLGVSLHTSASGVDLPMKIVDMFGCGLPVCAFNYPALPELVVAKSNGLVFENANELKSQLVHLFKDFPLAQPESHQQLQGMRTVIRESFQSTRWEQNWTTTMFPLLRNLDKTWADSQMFAEHPVYTLNSKQASAPLVIDELVEDEEDEYIEDEAEAEE</sequence>
<dbReference type="PANTHER" id="PTHR13036:SF0">
    <property type="entry name" value="CHITOBIOSYLDIPHOSPHODOLICHOL BETA-MANNOSYLTRANSFERASE"/>
    <property type="match status" value="1"/>
</dbReference>
<feature type="transmembrane region" description="Helical" evidence="12">
    <location>
        <begin position="20"/>
        <end position="40"/>
    </location>
</feature>
<comment type="caution">
    <text evidence="13">The sequence shown here is derived from an EMBL/GenBank/DDBJ whole genome shotgun (WGS) entry which is preliminary data.</text>
</comment>
<dbReference type="GO" id="GO:0005789">
    <property type="term" value="C:endoplasmic reticulum membrane"/>
    <property type="evidence" value="ECO:0007669"/>
    <property type="project" value="UniProtKB-SubCell"/>
</dbReference>
<evidence type="ECO:0000256" key="8">
    <source>
        <dbReference type="ARBA" id="ARBA00022824"/>
    </source>
</evidence>
<dbReference type="Pfam" id="PF13692">
    <property type="entry name" value="Glyco_trans_1_4"/>
    <property type="match status" value="1"/>
</dbReference>
<evidence type="ECO:0000256" key="10">
    <source>
        <dbReference type="ARBA" id="ARBA00023136"/>
    </source>
</evidence>
<evidence type="ECO:0000256" key="2">
    <source>
        <dbReference type="ARBA" id="ARBA00004922"/>
    </source>
</evidence>
<evidence type="ECO:0000256" key="7">
    <source>
        <dbReference type="ARBA" id="ARBA00022692"/>
    </source>
</evidence>
<dbReference type="InterPro" id="IPR026051">
    <property type="entry name" value="ALG1-like"/>
</dbReference>
<keyword evidence="7 12" id="KW-0812">Transmembrane</keyword>
<name>A0A9P6IST9_MORAP</name>
<dbReference type="OrthoDB" id="614844at2759"/>
<evidence type="ECO:0000256" key="4">
    <source>
        <dbReference type="ARBA" id="ARBA00015841"/>
    </source>
</evidence>
<dbReference type="SUPFAM" id="SSF53756">
    <property type="entry name" value="UDP-Glycosyltransferase/glycogen phosphorylase"/>
    <property type="match status" value="2"/>
</dbReference>
<dbReference type="GO" id="GO:0004578">
    <property type="term" value="F:chitobiosyldiphosphodolichol beta-mannosyltransferase activity"/>
    <property type="evidence" value="ECO:0007669"/>
    <property type="project" value="UniProtKB-EC"/>
</dbReference>
<dbReference type="Gene3D" id="3.40.50.2000">
    <property type="entry name" value="Glycogen Phosphorylase B"/>
    <property type="match status" value="1"/>
</dbReference>
<keyword evidence="5" id="KW-0328">Glycosyltransferase</keyword>
<keyword evidence="6" id="KW-0808">Transferase</keyword>
<dbReference type="EC" id="2.4.1.142" evidence="3"/>
<evidence type="ECO:0000313" key="13">
    <source>
        <dbReference type="EMBL" id="KAF9946541.1"/>
    </source>
</evidence>
<evidence type="ECO:0000256" key="1">
    <source>
        <dbReference type="ARBA" id="ARBA00004389"/>
    </source>
</evidence>
<comment type="pathway">
    <text evidence="2">Protein modification; protein glycosylation.</text>
</comment>
<keyword evidence="10 12" id="KW-0472">Membrane</keyword>
<keyword evidence="8" id="KW-0256">Endoplasmic reticulum</keyword>
<dbReference type="Proteomes" id="UP000738359">
    <property type="component" value="Unassembled WGS sequence"/>
</dbReference>
<protein>
    <recommendedName>
        <fullName evidence="4">Chitobiosyldiphosphodolichol beta-mannosyltransferase</fullName>
        <ecNumber evidence="3">2.4.1.142</ecNumber>
    </recommendedName>
</protein>
<evidence type="ECO:0000256" key="5">
    <source>
        <dbReference type="ARBA" id="ARBA00022676"/>
    </source>
</evidence>
<dbReference type="AlphaFoldDB" id="A0A9P6IST9"/>
<evidence type="ECO:0000256" key="12">
    <source>
        <dbReference type="SAM" id="Phobius"/>
    </source>
</evidence>
<accession>A0A9P6IST9</accession>
<dbReference type="EMBL" id="JAAAHY010001826">
    <property type="protein sequence ID" value="KAF9946541.1"/>
    <property type="molecule type" value="Genomic_DNA"/>
</dbReference>
<gene>
    <name evidence="13" type="ORF">BGZ70_003168</name>
</gene>
<feature type="transmembrane region" description="Helical" evidence="12">
    <location>
        <begin position="119"/>
        <end position="138"/>
    </location>
</feature>
<evidence type="ECO:0000256" key="11">
    <source>
        <dbReference type="ARBA" id="ARBA00024899"/>
    </source>
</evidence>
<evidence type="ECO:0000256" key="3">
    <source>
        <dbReference type="ARBA" id="ARBA00012611"/>
    </source>
</evidence>